<dbReference type="Pfam" id="PF14566">
    <property type="entry name" value="PTPlike_phytase"/>
    <property type="match status" value="1"/>
</dbReference>
<dbReference type="EMBL" id="JENJ01000020">
    <property type="protein sequence ID" value="KGM96592.1"/>
    <property type="molecule type" value="Genomic_DNA"/>
</dbReference>
<dbReference type="SUPFAM" id="SSF52799">
    <property type="entry name" value="(Phosphotyrosine protein) phosphatases II"/>
    <property type="match status" value="1"/>
</dbReference>
<dbReference type="PROSITE" id="PS00383">
    <property type="entry name" value="TYR_PHOSPHATASE_1"/>
    <property type="match status" value="1"/>
</dbReference>
<dbReference type="AlphaFoldDB" id="A0A0A0I6V3"/>
<comment type="caution">
    <text evidence="2">The sequence shown here is derived from an EMBL/GenBank/DDBJ whole genome shotgun (WGS) entry which is preliminary data.</text>
</comment>
<dbReference type="InterPro" id="IPR029021">
    <property type="entry name" value="Prot-tyrosine_phosphatase-like"/>
</dbReference>
<dbReference type="PROSITE" id="PS50056">
    <property type="entry name" value="TYR_PHOSPHATASE_2"/>
    <property type="match status" value="1"/>
</dbReference>
<dbReference type="OrthoDB" id="21920at2"/>
<name>A0A0A0I6V3_CLONO</name>
<dbReference type="SMART" id="SM01301">
    <property type="entry name" value="PTPlike_phytase"/>
    <property type="match status" value="1"/>
</dbReference>
<dbReference type="InterPro" id="IPR016130">
    <property type="entry name" value="Tyr_Pase_AS"/>
</dbReference>
<gene>
    <name evidence="2" type="ORF">Z968_06025</name>
</gene>
<evidence type="ECO:0000313" key="3">
    <source>
        <dbReference type="Proteomes" id="UP000030012"/>
    </source>
</evidence>
<reference evidence="2 3" key="1">
    <citation type="submission" date="2014-01" db="EMBL/GenBank/DDBJ databases">
        <title>Plasmidome dynamics in the species complex Clostridium novyi sensu lato converts strains of independent lineages into distinctly different pathogens.</title>
        <authorList>
            <person name="Skarin H."/>
            <person name="Segerman B."/>
        </authorList>
    </citation>
    <scope>NUCLEOTIDE SEQUENCE [LARGE SCALE GENOMIC DNA]</scope>
    <source>
        <strain evidence="2 3">4552</strain>
    </source>
</reference>
<proteinExistence type="predicted"/>
<accession>A0A0A0I6V3</accession>
<dbReference type="InterPro" id="IPR000387">
    <property type="entry name" value="Tyr_Pase_dom"/>
</dbReference>
<protein>
    <submittedName>
        <fullName evidence="2">Phosphatase</fullName>
    </submittedName>
</protein>
<evidence type="ECO:0000259" key="1">
    <source>
        <dbReference type="PROSITE" id="PS50056"/>
    </source>
</evidence>
<feature type="domain" description="Tyrosine specific protein phosphatases" evidence="1">
    <location>
        <begin position="190"/>
        <end position="239"/>
    </location>
</feature>
<dbReference type="Proteomes" id="UP000030012">
    <property type="component" value="Unassembled WGS sequence"/>
</dbReference>
<organism evidence="2 3">
    <name type="scientific">Clostridium novyi A str. 4552</name>
    <dbReference type="NCBI Taxonomy" id="1444289"/>
    <lineage>
        <taxon>Bacteria</taxon>
        <taxon>Bacillati</taxon>
        <taxon>Bacillota</taxon>
        <taxon>Clostridia</taxon>
        <taxon>Eubacteriales</taxon>
        <taxon>Clostridiaceae</taxon>
        <taxon>Clostridium</taxon>
    </lineage>
</organism>
<dbReference type="Gene3D" id="3.90.190.10">
    <property type="entry name" value="Protein tyrosine phosphatase superfamily"/>
    <property type="match status" value="1"/>
</dbReference>
<evidence type="ECO:0000313" key="2">
    <source>
        <dbReference type="EMBL" id="KGM96592.1"/>
    </source>
</evidence>
<sequence length="285" mass="32936">MKKFIKKFSFALILILLSSIIFPPIQTKLLTKNTNCTPSPLVVLDSNSKTLLPSRFRIAPELNISGSKQFTPNQLRNIQTTINNPNLYIVDLREESHGFINDNTAISFHVPRNFIKESFTASEILEKEETNLNSIKRTDNLNIYNTKGSIIETIKPELIISEISLVKSKNINYVRLPVIDNYIPNPEIVDEFINLVKNKPSNSHLHFHCKEGEGRTTMFMSMYEMMHNNNNLSLEQILQHQQNIGGINLTNNKIRAKFLQNFYDYTLQNKSNNFNVLYSDWIKNK</sequence>